<sequence length="139" mass="15218">FAQTSVMRLPADADPLIIETRAGEKTFSIEIADEPHERQRGLMFRQSMAADRGMLFIFPTESRQGFWMQNTPLPLDLLFIGADGVIRAIARGVPFSTASISPDVQSQFVLELPAGTAQKSGIEIGNRLRHPRIGAPAGK</sequence>
<dbReference type="Proteomes" id="UP000006786">
    <property type="component" value="Unassembled WGS sequence"/>
</dbReference>
<gene>
    <name evidence="1" type="ORF">NA2_18505</name>
</gene>
<dbReference type="Gene3D" id="2.60.120.1140">
    <property type="entry name" value="Protein of unknown function DUF192"/>
    <property type="match status" value="1"/>
</dbReference>
<dbReference type="RefSeq" id="WP_008598708.1">
    <property type="nucleotide sequence ID" value="NZ_AMRM01000026.1"/>
</dbReference>
<name>K2MZ54_9HYPH</name>
<dbReference type="EMBL" id="AMRM01000026">
    <property type="protein sequence ID" value="EKF17278.1"/>
    <property type="molecule type" value="Genomic_DNA"/>
</dbReference>
<accession>K2MZ54</accession>
<evidence type="ECO:0000313" key="1">
    <source>
        <dbReference type="EMBL" id="EKF17278.1"/>
    </source>
</evidence>
<reference evidence="1 2" key="1">
    <citation type="journal article" date="2012" name="J. Bacteriol.">
        <title>Genome Sequence of Nitratireductor pacificus Type Strain pht-3B.</title>
        <authorList>
            <person name="Lai Q."/>
            <person name="Li G."/>
            <person name="Shao Z."/>
        </authorList>
    </citation>
    <scope>NUCLEOTIDE SEQUENCE [LARGE SCALE GENOMIC DNA]</scope>
    <source>
        <strain evidence="2">pht-3B</strain>
    </source>
</reference>
<protein>
    <recommendedName>
        <fullName evidence="3">DUF192 domain-containing protein</fullName>
    </recommendedName>
</protein>
<dbReference type="STRING" id="391937.NA2_18505"/>
<organism evidence="1 2">
    <name type="scientific">Nitratireductor pacificus pht-3B</name>
    <dbReference type="NCBI Taxonomy" id="391937"/>
    <lineage>
        <taxon>Bacteria</taxon>
        <taxon>Pseudomonadati</taxon>
        <taxon>Pseudomonadota</taxon>
        <taxon>Alphaproteobacteria</taxon>
        <taxon>Hyphomicrobiales</taxon>
        <taxon>Phyllobacteriaceae</taxon>
        <taxon>Nitratireductor</taxon>
    </lineage>
</organism>
<comment type="caution">
    <text evidence="1">The sequence shown here is derived from an EMBL/GenBank/DDBJ whole genome shotgun (WGS) entry which is preliminary data.</text>
</comment>
<proteinExistence type="predicted"/>
<dbReference type="Pfam" id="PF02643">
    <property type="entry name" value="DUF192"/>
    <property type="match status" value="1"/>
</dbReference>
<dbReference type="PATRIC" id="fig|391937.3.peg.3803"/>
<keyword evidence="2" id="KW-1185">Reference proteome</keyword>
<evidence type="ECO:0008006" key="3">
    <source>
        <dbReference type="Google" id="ProtNLM"/>
    </source>
</evidence>
<dbReference type="OrthoDB" id="9808290at2"/>
<feature type="non-terminal residue" evidence="1">
    <location>
        <position position="1"/>
    </location>
</feature>
<dbReference type="eggNOG" id="COG1430">
    <property type="taxonomic scope" value="Bacteria"/>
</dbReference>
<evidence type="ECO:0000313" key="2">
    <source>
        <dbReference type="Proteomes" id="UP000006786"/>
    </source>
</evidence>
<dbReference type="InterPro" id="IPR038695">
    <property type="entry name" value="Saro_0823-like_sf"/>
</dbReference>
<dbReference type="PANTHER" id="PTHR37953">
    <property type="entry name" value="UPF0127 PROTEIN MJ1496"/>
    <property type="match status" value="1"/>
</dbReference>
<dbReference type="AlphaFoldDB" id="K2MZ54"/>
<dbReference type="PANTHER" id="PTHR37953:SF1">
    <property type="entry name" value="UPF0127 PROTEIN MJ1496"/>
    <property type="match status" value="1"/>
</dbReference>
<dbReference type="InterPro" id="IPR003795">
    <property type="entry name" value="DUF192"/>
</dbReference>